<keyword evidence="1" id="KW-0732">Signal</keyword>
<dbReference type="PANTHER" id="PTHR31299:SF0">
    <property type="entry name" value="ESTERASE, PUTATIVE (AFU_ORTHOLOGUE AFUA_1G05850)-RELATED"/>
    <property type="match status" value="1"/>
</dbReference>
<dbReference type="InterPro" id="IPR052036">
    <property type="entry name" value="Hydrolase/PRTase-associated"/>
</dbReference>
<feature type="chain" id="PRO_5045880640" evidence="1">
    <location>
        <begin position="20"/>
        <end position="414"/>
    </location>
</feature>
<accession>A0ABT8DVP1</accession>
<gene>
    <name evidence="2" type="ORF">QWJ38_18870</name>
</gene>
<dbReference type="PROSITE" id="PS51257">
    <property type="entry name" value="PROKAR_LIPOPROTEIN"/>
    <property type="match status" value="1"/>
</dbReference>
<organism evidence="2 3">
    <name type="scientific">Roseateles violae</name>
    <dbReference type="NCBI Taxonomy" id="3058042"/>
    <lineage>
        <taxon>Bacteria</taxon>
        <taxon>Pseudomonadati</taxon>
        <taxon>Pseudomonadota</taxon>
        <taxon>Betaproteobacteria</taxon>
        <taxon>Burkholderiales</taxon>
        <taxon>Sphaerotilaceae</taxon>
        <taxon>Roseateles</taxon>
    </lineage>
</organism>
<dbReference type="SUPFAM" id="SSF159501">
    <property type="entry name" value="EreA/ChaN-like"/>
    <property type="match status" value="1"/>
</dbReference>
<feature type="signal peptide" evidence="1">
    <location>
        <begin position="1"/>
        <end position="19"/>
    </location>
</feature>
<dbReference type="CDD" id="cd14728">
    <property type="entry name" value="Ere-like"/>
    <property type="match status" value="1"/>
</dbReference>
<dbReference type="InterPro" id="IPR007815">
    <property type="entry name" value="Emycin_Estase"/>
</dbReference>
<protein>
    <submittedName>
        <fullName evidence="2">Erythromycin esterase family protein</fullName>
    </submittedName>
</protein>
<name>A0ABT8DVP1_9BURK</name>
<reference evidence="2 3" key="1">
    <citation type="submission" date="2023-06" db="EMBL/GenBank/DDBJ databases">
        <title>Pelomonas sp. PFR6 16S ribosomal RNA gene Genome sequencing and assembly.</title>
        <authorList>
            <person name="Woo H."/>
        </authorList>
    </citation>
    <scope>NUCLEOTIDE SEQUENCE [LARGE SCALE GENOMIC DNA]</scope>
    <source>
        <strain evidence="2 3">PFR6</strain>
    </source>
</reference>
<keyword evidence="3" id="KW-1185">Reference proteome</keyword>
<sequence>MSRLVAALLIAASAGCAAAEPQPAHAWLRQQARPMAATQAAAIDDAALAAFGAALADARVVALGEQTHGGRQEFELKLRLLRYLHERLGFDVLLIESGLFDVAQLNRALAEGQASLDALAPGKIFYMYSKSDAGRELLRYLDARRRAPHPLALAGFDSQLTGDASQQALLPALRARLAARDARAAETIDWALLERLGARLFKLDRQAPPAEERGRFDAALAGLRQQLCTPASDEEAAMLACRSVAGLQAQARTVWDGDYQRDHAMADNLLWLIERVYAGRKIVVWGHIAHLGRGLQRDPQHRMAGALVGERLGRAYYALNTTALEGRWLDDGSGELRDIPPAAADSVEAALAASDAAEFIFVDGPRRPVPGLAAMPARALDFGPPWPGMQANGLGTHWDGLFYIRRMAPVTLQR</sequence>
<dbReference type="Gene3D" id="3.30.1870.10">
    <property type="entry name" value="EreA-like, domain 2"/>
    <property type="match status" value="1"/>
</dbReference>
<dbReference type="RefSeq" id="WP_290360662.1">
    <property type="nucleotide sequence ID" value="NZ_JAUHHC010000005.1"/>
</dbReference>
<dbReference type="Gene3D" id="1.20.1440.30">
    <property type="entry name" value="Biosynthetic Protein domain"/>
    <property type="match status" value="1"/>
</dbReference>
<dbReference type="EMBL" id="JAUHHC010000005">
    <property type="protein sequence ID" value="MDN3922359.1"/>
    <property type="molecule type" value="Genomic_DNA"/>
</dbReference>
<comment type="caution">
    <text evidence="2">The sequence shown here is derived from an EMBL/GenBank/DDBJ whole genome shotgun (WGS) entry which is preliminary data.</text>
</comment>
<evidence type="ECO:0000313" key="3">
    <source>
        <dbReference type="Proteomes" id="UP001228044"/>
    </source>
</evidence>
<dbReference type="Pfam" id="PF05139">
    <property type="entry name" value="Erythro_esteras"/>
    <property type="match status" value="1"/>
</dbReference>
<evidence type="ECO:0000256" key="1">
    <source>
        <dbReference type="SAM" id="SignalP"/>
    </source>
</evidence>
<proteinExistence type="predicted"/>
<dbReference type="PANTHER" id="PTHR31299">
    <property type="entry name" value="ESTERASE, PUTATIVE (AFU_ORTHOLOGUE AFUA_1G05850)-RELATED"/>
    <property type="match status" value="1"/>
</dbReference>
<dbReference type="Gene3D" id="3.40.1660.10">
    <property type="entry name" value="EreA-like (biosynthetic domain)"/>
    <property type="match status" value="1"/>
</dbReference>
<dbReference type="Proteomes" id="UP001228044">
    <property type="component" value="Unassembled WGS sequence"/>
</dbReference>
<evidence type="ECO:0000313" key="2">
    <source>
        <dbReference type="EMBL" id="MDN3922359.1"/>
    </source>
</evidence>